<dbReference type="InterPro" id="IPR003008">
    <property type="entry name" value="Tubulin_FtsZ_GTPase"/>
</dbReference>
<dbReference type="HAMAP" id="MF_00909">
    <property type="entry name" value="FtsZ"/>
    <property type="match status" value="1"/>
</dbReference>
<dbReference type="Gene3D" id="3.40.50.1440">
    <property type="entry name" value="Tubulin/FtsZ, GTPase domain"/>
    <property type="match status" value="1"/>
</dbReference>
<evidence type="ECO:0000313" key="11">
    <source>
        <dbReference type="Proteomes" id="UP000024842"/>
    </source>
</evidence>
<evidence type="ECO:0000313" key="10">
    <source>
        <dbReference type="EMBL" id="GAJ46055.1"/>
    </source>
</evidence>
<dbReference type="EMBL" id="BAUP01000058">
    <property type="protein sequence ID" value="GAJ46055.1"/>
    <property type="molecule type" value="Genomic_DNA"/>
</dbReference>
<evidence type="ECO:0000256" key="6">
    <source>
        <dbReference type="RuleBase" id="RU000631"/>
    </source>
</evidence>
<dbReference type="STRING" id="1427503.HE1_00376"/>
<dbReference type="InterPro" id="IPR008280">
    <property type="entry name" value="Tub_FtsZ_C"/>
</dbReference>
<feature type="binding site" evidence="4">
    <location>
        <begin position="120"/>
        <end position="122"/>
    </location>
    <ligand>
        <name>GTP</name>
        <dbReference type="ChEBI" id="CHEBI:37565"/>
    </ligand>
</feature>
<evidence type="ECO:0000259" key="9">
    <source>
        <dbReference type="SMART" id="SM00865"/>
    </source>
</evidence>
<evidence type="ECO:0000259" key="8">
    <source>
        <dbReference type="SMART" id="SM00864"/>
    </source>
</evidence>
<dbReference type="Pfam" id="PF12327">
    <property type="entry name" value="FtsZ_C"/>
    <property type="match status" value="1"/>
</dbReference>
<feature type="region of interest" description="Disordered" evidence="7">
    <location>
        <begin position="354"/>
        <end position="385"/>
    </location>
</feature>
<dbReference type="GO" id="GO:0003924">
    <property type="term" value="F:GTPase activity"/>
    <property type="evidence" value="ECO:0007669"/>
    <property type="project" value="UniProtKB-UniRule"/>
</dbReference>
<dbReference type="InterPro" id="IPR000158">
    <property type="entry name" value="Cell_div_FtsZ"/>
</dbReference>
<reference evidence="10 11" key="1">
    <citation type="journal article" date="2014" name="FEMS Microbiol. Lett.">
        <title>Draft genome sequences of three Holospora species (Holospora obtusa, Holospora undulata, and Holospora elegans), endonuclear symbiotic bacteria of the ciliate Paramecium caudatum.</title>
        <authorList>
            <person name="Dohra H."/>
            <person name="Tanaka K."/>
            <person name="Suzuki T."/>
            <person name="Fujishima M."/>
            <person name="Suzuki H."/>
        </authorList>
    </citation>
    <scope>NUCLEOTIDE SEQUENCE [LARGE SCALE GENOMIC DNA]</scope>
    <source>
        <strain evidence="10 11">E1</strain>
    </source>
</reference>
<dbReference type="PANTHER" id="PTHR30314">
    <property type="entry name" value="CELL DIVISION PROTEIN FTSZ-RELATED"/>
    <property type="match status" value="1"/>
</dbReference>
<comment type="subcellular location">
    <subcellularLocation>
        <location evidence="4">Cytoplasm</location>
    </subcellularLocation>
    <text evidence="4">Assembles at midcell at the inner surface of the cytoplasmic membrane.</text>
</comment>
<dbReference type="InterPro" id="IPR018316">
    <property type="entry name" value="Tubulin/FtsZ_2-layer-sand-dom"/>
</dbReference>
<dbReference type="GO" id="GO:0043093">
    <property type="term" value="P:FtsZ-dependent cytokinesis"/>
    <property type="evidence" value="ECO:0007669"/>
    <property type="project" value="UniProtKB-UniRule"/>
</dbReference>
<comment type="subunit">
    <text evidence="4">Homodimer. Polymerizes to form a dynamic ring structure in a strictly GTP-dependent manner. Interacts directly with several other division proteins.</text>
</comment>
<feature type="domain" description="Tubulin/FtsZ GTPase" evidence="8">
    <location>
        <begin position="12"/>
        <end position="217"/>
    </location>
</feature>
<evidence type="ECO:0000256" key="4">
    <source>
        <dbReference type="HAMAP-Rule" id="MF_00909"/>
    </source>
</evidence>
<protein>
    <recommendedName>
        <fullName evidence="4 5">Cell division protein FtsZ</fullName>
    </recommendedName>
</protein>
<comment type="caution">
    <text evidence="10">The sequence shown here is derived from an EMBL/GenBank/DDBJ whole genome shotgun (WGS) entry which is preliminary data.</text>
</comment>
<dbReference type="InterPro" id="IPR024757">
    <property type="entry name" value="FtsZ_C"/>
</dbReference>
<keyword evidence="3 4" id="KW-0342">GTP-binding</keyword>
<dbReference type="PANTHER" id="PTHR30314:SF3">
    <property type="entry name" value="MITOCHONDRIAL DIVISION PROTEIN FSZA"/>
    <property type="match status" value="1"/>
</dbReference>
<dbReference type="SUPFAM" id="SSF55307">
    <property type="entry name" value="Tubulin C-terminal domain-like"/>
    <property type="match status" value="1"/>
</dbReference>
<dbReference type="SMART" id="SM00864">
    <property type="entry name" value="Tubulin"/>
    <property type="match status" value="1"/>
</dbReference>
<dbReference type="InterPro" id="IPR020805">
    <property type="entry name" value="Cell_div_FtsZ_CS"/>
</dbReference>
<evidence type="ECO:0000256" key="7">
    <source>
        <dbReference type="SAM" id="MobiDB-lite"/>
    </source>
</evidence>
<keyword evidence="4 6" id="KW-0132">Cell division</keyword>
<dbReference type="NCBIfam" id="TIGR00065">
    <property type="entry name" value="ftsZ"/>
    <property type="match status" value="1"/>
</dbReference>
<dbReference type="GO" id="GO:0005525">
    <property type="term" value="F:GTP binding"/>
    <property type="evidence" value="ECO:0007669"/>
    <property type="project" value="UniProtKB-UniRule"/>
</dbReference>
<dbReference type="InterPro" id="IPR045061">
    <property type="entry name" value="FtsZ/CetZ"/>
</dbReference>
<feature type="binding site" evidence="4">
    <location>
        <position position="199"/>
    </location>
    <ligand>
        <name>GTP</name>
        <dbReference type="ChEBI" id="CHEBI:37565"/>
    </ligand>
</feature>
<dbReference type="CDD" id="cd02201">
    <property type="entry name" value="FtsZ_type1"/>
    <property type="match status" value="1"/>
</dbReference>
<feature type="binding site" evidence="4">
    <location>
        <begin position="20"/>
        <end position="24"/>
    </location>
    <ligand>
        <name>GTP</name>
        <dbReference type="ChEBI" id="CHEBI:37565"/>
    </ligand>
</feature>
<evidence type="ECO:0000256" key="1">
    <source>
        <dbReference type="ARBA" id="ARBA00009690"/>
    </source>
</evidence>
<gene>
    <name evidence="4" type="primary">ftsZ</name>
    <name evidence="10" type="ORF">HE1_00376</name>
</gene>
<evidence type="ECO:0000256" key="5">
    <source>
        <dbReference type="NCBIfam" id="TIGR00065"/>
    </source>
</evidence>
<evidence type="ECO:0000256" key="3">
    <source>
        <dbReference type="ARBA" id="ARBA00023134"/>
    </source>
</evidence>
<feature type="binding site" evidence="4">
    <location>
        <position position="155"/>
    </location>
    <ligand>
        <name>GTP</name>
        <dbReference type="ChEBI" id="CHEBI:37565"/>
    </ligand>
</feature>
<dbReference type="PROSITE" id="PS01135">
    <property type="entry name" value="FTSZ_2"/>
    <property type="match status" value="1"/>
</dbReference>
<comment type="similarity">
    <text evidence="1 4 6">Belongs to the FtsZ family.</text>
</comment>
<keyword evidence="11" id="KW-1185">Reference proteome</keyword>
<dbReference type="Pfam" id="PF00091">
    <property type="entry name" value="Tubulin"/>
    <property type="match status" value="1"/>
</dbReference>
<proteinExistence type="inferred from homology"/>
<dbReference type="AlphaFoldDB" id="A0A023DYJ6"/>
<comment type="function">
    <text evidence="4 6">Essential cell division protein that forms a contractile ring structure (Z ring) at the future cell division site. The regulation of the ring assembly controls the timing and the location of cell division. One of the functions of the FtsZ ring is to recruit other cell division proteins to the septum to produce a new cell wall between the dividing cells. Binds GTP and shows GTPase activity.</text>
</comment>
<accession>A0A023DYJ6</accession>
<keyword evidence="2 4" id="KW-0547">Nucleotide-binding</keyword>
<keyword evidence="4 6" id="KW-0717">Septation</keyword>
<feature type="region of interest" description="Disordered" evidence="7">
    <location>
        <begin position="414"/>
        <end position="435"/>
    </location>
</feature>
<dbReference type="FunFam" id="3.40.50.1440:FF:000001">
    <property type="entry name" value="Cell division protein FtsZ"/>
    <property type="match status" value="1"/>
</dbReference>
<dbReference type="GO" id="GO:0005737">
    <property type="term" value="C:cytoplasm"/>
    <property type="evidence" value="ECO:0007669"/>
    <property type="project" value="UniProtKB-SubCell"/>
</dbReference>
<evidence type="ECO:0000256" key="2">
    <source>
        <dbReference type="ARBA" id="ARBA00022741"/>
    </source>
</evidence>
<name>A0A023DYJ6_9PROT</name>
<dbReference type="GO" id="GO:0000917">
    <property type="term" value="P:division septum assembly"/>
    <property type="evidence" value="ECO:0007669"/>
    <property type="project" value="UniProtKB-KW"/>
</dbReference>
<dbReference type="InterPro" id="IPR037103">
    <property type="entry name" value="Tubulin/FtsZ-like_C"/>
</dbReference>
<keyword evidence="4" id="KW-0963">Cytoplasm</keyword>
<dbReference type="GO" id="GO:0051258">
    <property type="term" value="P:protein polymerization"/>
    <property type="evidence" value="ECO:0007669"/>
    <property type="project" value="UniProtKB-UniRule"/>
</dbReference>
<feature type="binding site" evidence="4">
    <location>
        <position position="151"/>
    </location>
    <ligand>
        <name>GTP</name>
        <dbReference type="ChEBI" id="CHEBI:37565"/>
    </ligand>
</feature>
<keyword evidence="4 6" id="KW-0131">Cell cycle</keyword>
<dbReference type="PRINTS" id="PR00423">
    <property type="entry name" value="CELLDVISFTSZ"/>
</dbReference>
<feature type="domain" description="Tubulin/FtsZ 2-layer sandwich" evidence="9">
    <location>
        <begin position="219"/>
        <end position="352"/>
    </location>
</feature>
<dbReference type="InterPro" id="IPR036525">
    <property type="entry name" value="Tubulin/FtsZ_GTPase_sf"/>
</dbReference>
<dbReference type="GO" id="GO:0032153">
    <property type="term" value="C:cell division site"/>
    <property type="evidence" value="ECO:0007669"/>
    <property type="project" value="UniProtKB-UniRule"/>
</dbReference>
<dbReference type="Gene3D" id="3.30.1330.20">
    <property type="entry name" value="Tubulin/FtsZ, C-terminal domain"/>
    <property type="match status" value="1"/>
</dbReference>
<dbReference type="SUPFAM" id="SSF52490">
    <property type="entry name" value="Tubulin nucleotide-binding domain-like"/>
    <property type="match status" value="1"/>
</dbReference>
<organism evidence="10 11">
    <name type="scientific">Holospora elegans E1</name>
    <dbReference type="NCBI Taxonomy" id="1427503"/>
    <lineage>
        <taxon>Bacteria</taxon>
        <taxon>Pseudomonadati</taxon>
        <taxon>Pseudomonadota</taxon>
        <taxon>Alphaproteobacteria</taxon>
        <taxon>Holosporales</taxon>
        <taxon>Holosporaceae</taxon>
        <taxon>Holospora</taxon>
    </lineage>
</organism>
<sequence length="496" mass="53978">MEMFEKVKIGPKIVVMGIGGAGGNAVNSMLREKNLEFKEDAQNRHLGVEFLSCNTDQQALSNSLVCPENRIQLGFEVTKGLGAGARPEIGRIAAEASLETVIERLDGVDMLFVTAGMGGGTGTGAAPILAKAAKDRGILTVAVVTKPFFFEGHRRMTVAEEGIIKLRSSVDTLLVLPNQKLFRLAGVETSFIQAFAWADKVLRDGVDMFISLMEKPGLVNLDFADIVAILRDADSGEGEKGDAMMGTGRAGGEDRAMRAAEAAISCFLLETEHIRHAKAAMVQVSGGEDMTLTEIDAALHFIRSQIEDDTFDQFQPSNIIFGATFDNTLPKGELQISVVATGIKRTEVAGSKVTPSVPLAEEKEEEKKSAPSIERPDEESGSGIEDFFDQKLADIPALGRRHGDFNFDSERFSSFSGLREDPPEDSYGSAQDFSFKSAPSEKRVSRFKKFFSRRVEDQIPYVKENLDANGVEQQDGEDLTIPAFLRKASKGKSDKY</sequence>
<dbReference type="SMART" id="SM00865">
    <property type="entry name" value="Tubulin_C"/>
    <property type="match status" value="1"/>
</dbReference>
<dbReference type="Proteomes" id="UP000024842">
    <property type="component" value="Unassembled WGS sequence"/>
</dbReference>